<dbReference type="EMBL" id="JAGETV010000005">
    <property type="protein sequence ID" value="MBO1926828.1"/>
    <property type="molecule type" value="Genomic_DNA"/>
</dbReference>
<evidence type="ECO:0008006" key="5">
    <source>
        <dbReference type="Google" id="ProtNLM"/>
    </source>
</evidence>
<comment type="caution">
    <text evidence="3">The sequence shown here is derived from an EMBL/GenBank/DDBJ whole genome shotgun (WGS) entry which is preliminary data.</text>
</comment>
<evidence type="ECO:0000313" key="4">
    <source>
        <dbReference type="Proteomes" id="UP000664835"/>
    </source>
</evidence>
<feature type="chain" id="PRO_5046464252" description="RcnB family protein" evidence="2">
    <location>
        <begin position="29"/>
        <end position="137"/>
    </location>
</feature>
<organism evidence="3 4">
    <name type="scientific">Thiomicrorhabdus marina</name>
    <dbReference type="NCBI Taxonomy" id="2818442"/>
    <lineage>
        <taxon>Bacteria</taxon>
        <taxon>Pseudomonadati</taxon>
        <taxon>Pseudomonadota</taxon>
        <taxon>Gammaproteobacteria</taxon>
        <taxon>Thiotrichales</taxon>
        <taxon>Piscirickettsiaceae</taxon>
        <taxon>Thiomicrorhabdus</taxon>
    </lineage>
</organism>
<gene>
    <name evidence="3" type="ORF">J3998_04505</name>
</gene>
<keyword evidence="2" id="KW-0732">Signal</keyword>
<dbReference type="Gene3D" id="3.10.450.160">
    <property type="entry name" value="inner membrane protein cigr"/>
    <property type="match status" value="1"/>
</dbReference>
<sequence>MKKSQFTTFFSILSLSAFMTLSAQPAYADRDKHEKNEKHEYKDRDKKSYKQPEQTDYRYSERNDLPHGLNKRSEKTGKPLPPGWQKKLHRGEVMDREVYEHGKVMGPVDIDGRVTISIDGKLVRLYQHTREIIDILN</sequence>
<evidence type="ECO:0000256" key="2">
    <source>
        <dbReference type="SAM" id="SignalP"/>
    </source>
</evidence>
<reference evidence="3 4" key="1">
    <citation type="submission" date="2021-03" db="EMBL/GenBank/DDBJ databases">
        <title>Thiomicrorhabdus sp.nov.,novel sulfur-oxidizing bacteria isolated from coastal sediment.</title>
        <authorList>
            <person name="Liu X."/>
        </authorList>
    </citation>
    <scope>NUCLEOTIDE SEQUENCE [LARGE SCALE GENOMIC DNA]</scope>
    <source>
        <strain evidence="3 4">6S2-11</strain>
    </source>
</reference>
<evidence type="ECO:0000256" key="1">
    <source>
        <dbReference type="SAM" id="MobiDB-lite"/>
    </source>
</evidence>
<proteinExistence type="predicted"/>
<accession>A0ABS3Q403</accession>
<dbReference type="RefSeq" id="WP_208148269.1">
    <property type="nucleotide sequence ID" value="NZ_JAGETV010000005.1"/>
</dbReference>
<feature type="region of interest" description="Disordered" evidence="1">
    <location>
        <begin position="26"/>
        <end position="86"/>
    </location>
</feature>
<dbReference type="Proteomes" id="UP000664835">
    <property type="component" value="Unassembled WGS sequence"/>
</dbReference>
<evidence type="ECO:0000313" key="3">
    <source>
        <dbReference type="EMBL" id="MBO1926828.1"/>
    </source>
</evidence>
<feature type="compositionally biased region" description="Basic and acidic residues" evidence="1">
    <location>
        <begin position="28"/>
        <end position="77"/>
    </location>
</feature>
<protein>
    <recommendedName>
        <fullName evidence="5">RcnB family protein</fullName>
    </recommendedName>
</protein>
<name>A0ABS3Q403_9GAMM</name>
<keyword evidence="4" id="KW-1185">Reference proteome</keyword>
<feature type="signal peptide" evidence="2">
    <location>
        <begin position="1"/>
        <end position="28"/>
    </location>
</feature>